<dbReference type="RefSeq" id="WP_026797198.1">
    <property type="nucleotide sequence ID" value="NZ_LR812491.1"/>
</dbReference>
<comment type="caution">
    <text evidence="2">The sequence shown here is derived from an EMBL/GenBank/DDBJ whole genome shotgun (WGS) entry which is preliminary data.</text>
</comment>
<evidence type="ECO:0000313" key="3">
    <source>
        <dbReference type="Proteomes" id="UP000196521"/>
    </source>
</evidence>
<dbReference type="AlphaFoldDB" id="A0A6J7ZHT5"/>
<feature type="transmembrane region" description="Helical" evidence="1">
    <location>
        <begin position="12"/>
        <end position="30"/>
    </location>
</feature>
<gene>
    <name evidence="2" type="ORF">PLAN_150016</name>
</gene>
<proteinExistence type="predicted"/>
<sequence>MKKLTLKQKLNLSLLILSFLDIILLRQAWIEVTVQSRIGIGFYFAFIVSLLIIGIIGYLIFDSQVDKLKQYEQAKESLSKNPTDIKLRKAALEAGRRYYESLRGGYRTTVDEQVIMNDLSVYINTPDQSSKKNKNS</sequence>
<dbReference type="Proteomes" id="UP000196521">
    <property type="component" value="Unassembled WGS sequence"/>
</dbReference>
<evidence type="ECO:0000313" key="2">
    <source>
        <dbReference type="EMBL" id="CAC5341898.1"/>
    </source>
</evidence>
<keyword evidence="1" id="KW-0472">Membrane</keyword>
<feature type="transmembrane region" description="Helical" evidence="1">
    <location>
        <begin position="42"/>
        <end position="61"/>
    </location>
</feature>
<protein>
    <submittedName>
        <fullName evidence="2">Uncharacterized protein</fullName>
    </submittedName>
</protein>
<organism evidence="2 3">
    <name type="scientific">Planktothrix rubescens CCAP 1459/22</name>
    <dbReference type="NCBI Taxonomy" id="329571"/>
    <lineage>
        <taxon>Bacteria</taxon>
        <taxon>Bacillati</taxon>
        <taxon>Cyanobacteriota</taxon>
        <taxon>Cyanophyceae</taxon>
        <taxon>Oscillatoriophycideae</taxon>
        <taxon>Oscillatoriales</taxon>
        <taxon>Microcoleaceae</taxon>
        <taxon>Planktothrix</taxon>
    </lineage>
</organism>
<reference evidence="2" key="1">
    <citation type="submission" date="2020-05" db="EMBL/GenBank/DDBJ databases">
        <authorList>
            <consortium name="Genoscope - CEA"/>
            <person name="William W."/>
        </authorList>
    </citation>
    <scope>NUCLEOTIDE SEQUENCE [LARGE SCALE GENOMIC DNA]</scope>
    <source>
        <strain evidence="2">PCC 7821</strain>
    </source>
</reference>
<evidence type="ECO:0000256" key="1">
    <source>
        <dbReference type="SAM" id="Phobius"/>
    </source>
</evidence>
<keyword evidence="1" id="KW-1133">Transmembrane helix</keyword>
<accession>A0A6J7ZHT5</accession>
<keyword evidence="3" id="KW-1185">Reference proteome</keyword>
<keyword evidence="1" id="KW-0812">Transmembrane</keyword>
<dbReference type="EMBL" id="CZCZ02000010">
    <property type="protein sequence ID" value="CAC5341898.1"/>
    <property type="molecule type" value="Genomic_DNA"/>
</dbReference>
<name>A0A6J7ZHT5_PLARU</name>